<accession>A0A2K3JRN1</accession>
<reference evidence="1 2" key="2">
    <citation type="journal article" date="2017" name="Front. Plant Sci.">
        <title>Gene Classification and Mining of Molecular Markers Useful in Red Clover (Trifolium pratense) Breeding.</title>
        <authorList>
            <person name="Istvanek J."/>
            <person name="Dluhosova J."/>
            <person name="Dluhos P."/>
            <person name="Patkova L."/>
            <person name="Nedelnik J."/>
            <person name="Repkova J."/>
        </authorList>
    </citation>
    <scope>NUCLEOTIDE SEQUENCE [LARGE SCALE GENOMIC DNA]</scope>
    <source>
        <strain evidence="2">cv. Tatra</strain>
        <tissue evidence="1">Young leaves</tissue>
    </source>
</reference>
<feature type="non-terminal residue" evidence="1">
    <location>
        <position position="1"/>
    </location>
</feature>
<evidence type="ECO:0000313" key="2">
    <source>
        <dbReference type="Proteomes" id="UP000236291"/>
    </source>
</evidence>
<reference evidence="1 2" key="1">
    <citation type="journal article" date="2014" name="Am. J. Bot.">
        <title>Genome assembly and annotation for red clover (Trifolium pratense; Fabaceae).</title>
        <authorList>
            <person name="Istvanek J."/>
            <person name="Jaros M."/>
            <person name="Krenek A."/>
            <person name="Repkova J."/>
        </authorList>
    </citation>
    <scope>NUCLEOTIDE SEQUENCE [LARGE SCALE GENOMIC DNA]</scope>
    <source>
        <strain evidence="2">cv. Tatra</strain>
        <tissue evidence="1">Young leaves</tissue>
    </source>
</reference>
<protein>
    <submittedName>
        <fullName evidence="1">Uncharacterized protein</fullName>
    </submittedName>
</protein>
<organism evidence="1 2">
    <name type="scientific">Trifolium pratense</name>
    <name type="common">Red clover</name>
    <dbReference type="NCBI Taxonomy" id="57577"/>
    <lineage>
        <taxon>Eukaryota</taxon>
        <taxon>Viridiplantae</taxon>
        <taxon>Streptophyta</taxon>
        <taxon>Embryophyta</taxon>
        <taxon>Tracheophyta</taxon>
        <taxon>Spermatophyta</taxon>
        <taxon>Magnoliopsida</taxon>
        <taxon>eudicotyledons</taxon>
        <taxon>Gunneridae</taxon>
        <taxon>Pentapetalae</taxon>
        <taxon>rosids</taxon>
        <taxon>fabids</taxon>
        <taxon>Fabales</taxon>
        <taxon>Fabaceae</taxon>
        <taxon>Papilionoideae</taxon>
        <taxon>50 kb inversion clade</taxon>
        <taxon>NPAAA clade</taxon>
        <taxon>Hologalegina</taxon>
        <taxon>IRL clade</taxon>
        <taxon>Trifolieae</taxon>
        <taxon>Trifolium</taxon>
    </lineage>
</organism>
<gene>
    <name evidence="1" type="ORF">L195_g058337</name>
</gene>
<dbReference type="EMBL" id="ASHM01120583">
    <property type="protein sequence ID" value="PNX56702.1"/>
    <property type="molecule type" value="Genomic_DNA"/>
</dbReference>
<name>A0A2K3JRN1_TRIPR</name>
<dbReference type="AlphaFoldDB" id="A0A2K3JRN1"/>
<sequence length="111" mass="13094">GMEHVILPRLQRFCSVQAIIHDICSVEDQDTAGAFALLVWVLWNNRNNSVWNNSKEPVRSLGFKSRQLWSEWYALQQVQQNQHIDTQQQTISWQKPPVNWYKCNVDVEVQK</sequence>
<proteinExistence type="predicted"/>
<comment type="caution">
    <text evidence="1">The sequence shown here is derived from an EMBL/GenBank/DDBJ whole genome shotgun (WGS) entry which is preliminary data.</text>
</comment>
<evidence type="ECO:0000313" key="1">
    <source>
        <dbReference type="EMBL" id="PNX56702.1"/>
    </source>
</evidence>
<dbReference type="Proteomes" id="UP000236291">
    <property type="component" value="Unassembled WGS sequence"/>
</dbReference>